<evidence type="ECO:0000256" key="16">
    <source>
        <dbReference type="ARBA" id="ARBA00023288"/>
    </source>
</evidence>
<dbReference type="FunCoup" id="A0A5J5F8H7">
    <property type="interactions" value="14"/>
</dbReference>
<dbReference type="GO" id="GO:0008270">
    <property type="term" value="F:zinc ion binding"/>
    <property type="evidence" value="ECO:0007669"/>
    <property type="project" value="UniProtKB-KW"/>
</dbReference>
<dbReference type="AlphaFoldDB" id="A0A5J5F8H7"/>
<proteinExistence type="predicted"/>
<dbReference type="Gene3D" id="3.30.40.10">
    <property type="entry name" value="Zinc/RING finger domain, C3HC4 (zinc finger)"/>
    <property type="match status" value="2"/>
</dbReference>
<evidence type="ECO:0000259" key="19">
    <source>
        <dbReference type="PROSITE" id="PS50089"/>
    </source>
</evidence>
<evidence type="ECO:0000256" key="7">
    <source>
        <dbReference type="ARBA" id="ARBA00022679"/>
    </source>
</evidence>
<feature type="compositionally biased region" description="Low complexity" evidence="18">
    <location>
        <begin position="1"/>
        <end position="10"/>
    </location>
</feature>
<dbReference type="Pfam" id="PF01363">
    <property type="entry name" value="FYVE"/>
    <property type="match status" value="1"/>
</dbReference>
<keyword evidence="12" id="KW-0833">Ubl conjugation pathway</keyword>
<dbReference type="InterPro" id="IPR001841">
    <property type="entry name" value="Znf_RING"/>
</dbReference>
<keyword evidence="11 17" id="KW-0863">Zinc-finger</keyword>
<dbReference type="InterPro" id="IPR013083">
    <property type="entry name" value="Znf_RING/FYVE/PHD"/>
</dbReference>
<evidence type="ECO:0000313" key="22">
    <source>
        <dbReference type="Proteomes" id="UP000326924"/>
    </source>
</evidence>
<evidence type="ECO:0000256" key="15">
    <source>
        <dbReference type="ARBA" id="ARBA00023228"/>
    </source>
</evidence>
<dbReference type="SMART" id="SM00064">
    <property type="entry name" value="FYVE"/>
    <property type="match status" value="1"/>
</dbReference>
<dbReference type="Proteomes" id="UP000326924">
    <property type="component" value="Unassembled WGS sequence"/>
</dbReference>
<dbReference type="PANTHER" id="PTHR46661">
    <property type="entry name" value="E3 UBIQUITIN-PROTEIN LIGASE ZNRF1-LIKE PROTEIN"/>
    <property type="match status" value="1"/>
</dbReference>
<evidence type="ECO:0000256" key="2">
    <source>
        <dbReference type="ARBA" id="ARBA00004170"/>
    </source>
</evidence>
<keyword evidence="14" id="KW-0472">Membrane</keyword>
<evidence type="ECO:0000256" key="17">
    <source>
        <dbReference type="PROSITE-ProRule" id="PRU00175"/>
    </source>
</evidence>
<dbReference type="PROSITE" id="PS50089">
    <property type="entry name" value="ZF_RING_2"/>
    <property type="match status" value="1"/>
</dbReference>
<evidence type="ECO:0000256" key="8">
    <source>
        <dbReference type="ARBA" id="ARBA00022707"/>
    </source>
</evidence>
<reference evidence="21 22" key="1">
    <citation type="submission" date="2019-09" db="EMBL/GenBank/DDBJ databases">
        <title>Draft genome of the ectomycorrhizal ascomycete Sphaerosporella brunnea.</title>
        <authorList>
            <consortium name="DOE Joint Genome Institute"/>
            <person name="Benucci G.M."/>
            <person name="Marozzi G."/>
            <person name="Antonielli L."/>
            <person name="Sanchez S."/>
            <person name="Marco P."/>
            <person name="Wang X."/>
            <person name="Falini L.B."/>
            <person name="Barry K."/>
            <person name="Haridas S."/>
            <person name="Lipzen A."/>
            <person name="Labutti K."/>
            <person name="Grigoriev I.V."/>
            <person name="Murat C."/>
            <person name="Martin F."/>
            <person name="Albertini E."/>
            <person name="Donnini D."/>
            <person name="Bonito G."/>
        </authorList>
    </citation>
    <scope>NUCLEOTIDE SEQUENCE [LARGE SCALE GENOMIC DNA]</scope>
    <source>
        <strain evidence="21 22">Sb_GMNB300</strain>
    </source>
</reference>
<keyword evidence="7" id="KW-0808">Transferase</keyword>
<dbReference type="PANTHER" id="PTHR46661:SF4">
    <property type="entry name" value="RING-TYPE DOMAIN-CONTAINING PROTEIN"/>
    <property type="match status" value="1"/>
</dbReference>
<dbReference type="InterPro" id="IPR011011">
    <property type="entry name" value="Znf_FYVE_PHD"/>
</dbReference>
<dbReference type="OrthoDB" id="660555at2759"/>
<evidence type="ECO:0000256" key="5">
    <source>
        <dbReference type="ARBA" id="ARBA00004906"/>
    </source>
</evidence>
<feature type="region of interest" description="Disordered" evidence="18">
    <location>
        <begin position="1"/>
        <end position="31"/>
    </location>
</feature>
<evidence type="ECO:0000256" key="6">
    <source>
        <dbReference type="ARBA" id="ARBA00012483"/>
    </source>
</evidence>
<evidence type="ECO:0000256" key="12">
    <source>
        <dbReference type="ARBA" id="ARBA00022786"/>
    </source>
</evidence>
<dbReference type="GO" id="GO:0043161">
    <property type="term" value="P:proteasome-mediated ubiquitin-dependent protein catabolic process"/>
    <property type="evidence" value="ECO:0007669"/>
    <property type="project" value="TreeGrafter"/>
</dbReference>
<dbReference type="InParanoid" id="A0A5J5F8H7"/>
<dbReference type="GO" id="GO:0005768">
    <property type="term" value="C:endosome"/>
    <property type="evidence" value="ECO:0007669"/>
    <property type="project" value="UniProtKB-SubCell"/>
</dbReference>
<evidence type="ECO:0000256" key="4">
    <source>
        <dbReference type="ARBA" id="ARBA00004371"/>
    </source>
</evidence>
<keyword evidence="13" id="KW-0862">Zinc</keyword>
<evidence type="ECO:0000256" key="11">
    <source>
        <dbReference type="ARBA" id="ARBA00022771"/>
    </source>
</evidence>
<comment type="catalytic activity">
    <reaction evidence="1">
        <text>S-ubiquitinyl-[E2 ubiquitin-conjugating enzyme]-L-cysteine + [acceptor protein]-L-lysine = [E2 ubiquitin-conjugating enzyme]-L-cysteine + N(6)-ubiquitinyl-[acceptor protein]-L-lysine.</text>
        <dbReference type="EC" id="2.3.2.27"/>
    </reaction>
</comment>
<feature type="domain" description="RING-type" evidence="19">
    <location>
        <begin position="247"/>
        <end position="289"/>
    </location>
</feature>
<evidence type="ECO:0000313" key="21">
    <source>
        <dbReference type="EMBL" id="KAA8913354.1"/>
    </source>
</evidence>
<dbReference type="InterPro" id="IPR000306">
    <property type="entry name" value="Znf_FYVE"/>
</dbReference>
<comment type="caution">
    <text evidence="21">The sequence shown here is derived from an EMBL/GenBank/DDBJ whole genome shotgun (WGS) entry which is preliminary data.</text>
</comment>
<dbReference type="GO" id="GO:0016020">
    <property type="term" value="C:membrane"/>
    <property type="evidence" value="ECO:0007669"/>
    <property type="project" value="UniProtKB-SubCell"/>
</dbReference>
<keyword evidence="10" id="KW-0967">Endosome</keyword>
<dbReference type="GO" id="GO:0070936">
    <property type="term" value="P:protein K48-linked ubiquitination"/>
    <property type="evidence" value="ECO:0007669"/>
    <property type="project" value="TreeGrafter"/>
</dbReference>
<protein>
    <recommendedName>
        <fullName evidence="6">RING-type E3 ubiquitin transferase</fullName>
        <ecNumber evidence="6">2.3.2.27</ecNumber>
    </recommendedName>
</protein>
<dbReference type="InterPro" id="IPR017455">
    <property type="entry name" value="Znf_FYVE-rel"/>
</dbReference>
<dbReference type="SUPFAM" id="SSF57903">
    <property type="entry name" value="FYVE/PHD zinc finger"/>
    <property type="match status" value="1"/>
</dbReference>
<dbReference type="PROSITE" id="PS50178">
    <property type="entry name" value="ZF_FYVE"/>
    <property type="match status" value="1"/>
</dbReference>
<feature type="domain" description="FYVE-type" evidence="20">
    <location>
        <begin position="28"/>
        <end position="117"/>
    </location>
</feature>
<comment type="pathway">
    <text evidence="5">Protein modification; protein ubiquitination.</text>
</comment>
<evidence type="ECO:0000256" key="10">
    <source>
        <dbReference type="ARBA" id="ARBA00022753"/>
    </source>
</evidence>
<dbReference type="SMART" id="SM00184">
    <property type="entry name" value="RING"/>
    <property type="match status" value="2"/>
</dbReference>
<dbReference type="SUPFAM" id="SSF57850">
    <property type="entry name" value="RING/U-box"/>
    <property type="match status" value="1"/>
</dbReference>
<sequence length="293" mass="32398">MSSSSSSSSSRVIHSHRRAPTRPSWQPDASASSCPICLATFTFFNRRHHCRRCGRVVCASCSPHRITIPRAFIVRPPKIEVIDLTGDSPPPPYREEPEEEGAEGEVRICEECLGATPRVVGSGSRPVEVPRRAESRRRRLSTQGGRSLPPTAPYHNFHRQPPQLDENDYCPICHRALPYLSDPTEAGREAHIAACISAATSPPPPSATLNSAATGRSRSYTNGGRMVVWNAGEKDTKDPSTGEVVECVICFEEFVVGTEIARLECLCRYHKKCIRTWFDRKGNGECPTHAIHE</sequence>
<keyword evidence="15" id="KW-0458">Lysosome</keyword>
<keyword evidence="22" id="KW-1185">Reference proteome</keyword>
<feature type="region of interest" description="Disordered" evidence="18">
    <location>
        <begin position="120"/>
        <end position="155"/>
    </location>
</feature>
<evidence type="ECO:0000256" key="13">
    <source>
        <dbReference type="ARBA" id="ARBA00022833"/>
    </source>
</evidence>
<dbReference type="EC" id="2.3.2.27" evidence="6"/>
<dbReference type="EMBL" id="VXIS01000015">
    <property type="protein sequence ID" value="KAA8913354.1"/>
    <property type="molecule type" value="Genomic_DNA"/>
</dbReference>
<evidence type="ECO:0000256" key="1">
    <source>
        <dbReference type="ARBA" id="ARBA00000900"/>
    </source>
</evidence>
<comment type="subcellular location">
    <subcellularLocation>
        <location evidence="3">Endosome</location>
    </subcellularLocation>
    <subcellularLocation>
        <location evidence="4">Lysosome</location>
    </subcellularLocation>
    <subcellularLocation>
        <location evidence="2">Membrane</location>
        <topology evidence="2">Peripheral membrane protein</topology>
    </subcellularLocation>
</comment>
<gene>
    <name evidence="21" type="ORF">FN846DRAFT_128770</name>
</gene>
<keyword evidence="16" id="KW-0449">Lipoprotein</keyword>
<evidence type="ECO:0000256" key="18">
    <source>
        <dbReference type="SAM" id="MobiDB-lite"/>
    </source>
</evidence>
<dbReference type="GO" id="GO:0061630">
    <property type="term" value="F:ubiquitin protein ligase activity"/>
    <property type="evidence" value="ECO:0007669"/>
    <property type="project" value="UniProtKB-EC"/>
</dbReference>
<name>A0A5J5F8H7_9PEZI</name>
<dbReference type="InterPro" id="IPR051878">
    <property type="entry name" value="ZNRF_ubiq-protein_ligase"/>
</dbReference>
<dbReference type="CDD" id="cd16489">
    <property type="entry name" value="mRING-CH-C4HC2H_ZNRF"/>
    <property type="match status" value="1"/>
</dbReference>
<evidence type="ECO:0000259" key="20">
    <source>
        <dbReference type="PROSITE" id="PS50178"/>
    </source>
</evidence>
<organism evidence="21 22">
    <name type="scientific">Sphaerosporella brunnea</name>
    <dbReference type="NCBI Taxonomy" id="1250544"/>
    <lineage>
        <taxon>Eukaryota</taxon>
        <taxon>Fungi</taxon>
        <taxon>Dikarya</taxon>
        <taxon>Ascomycota</taxon>
        <taxon>Pezizomycotina</taxon>
        <taxon>Pezizomycetes</taxon>
        <taxon>Pezizales</taxon>
        <taxon>Pyronemataceae</taxon>
        <taxon>Sphaerosporella</taxon>
    </lineage>
</organism>
<evidence type="ECO:0000256" key="14">
    <source>
        <dbReference type="ARBA" id="ARBA00023136"/>
    </source>
</evidence>
<keyword evidence="8" id="KW-0519">Myristate</keyword>
<dbReference type="Pfam" id="PF13639">
    <property type="entry name" value="zf-RING_2"/>
    <property type="match status" value="1"/>
</dbReference>
<evidence type="ECO:0000256" key="3">
    <source>
        <dbReference type="ARBA" id="ARBA00004177"/>
    </source>
</evidence>
<evidence type="ECO:0000256" key="9">
    <source>
        <dbReference type="ARBA" id="ARBA00022723"/>
    </source>
</evidence>
<accession>A0A5J5F8H7</accession>
<keyword evidence="9" id="KW-0479">Metal-binding</keyword>